<dbReference type="SUPFAM" id="SSF46689">
    <property type="entry name" value="Homeodomain-like"/>
    <property type="match status" value="1"/>
</dbReference>
<dbReference type="InterPro" id="IPR036388">
    <property type="entry name" value="WH-like_DNA-bd_sf"/>
</dbReference>
<reference evidence="1 2" key="1">
    <citation type="submission" date="2019-09" db="EMBL/GenBank/DDBJ databases">
        <title>Taxonomy of Antarctic Massilia spp.: description of Massilia rubra sp. nov., Massilia aquatica sp. nov., Massilia mucilaginosa sp. nov., Massilia frigida sp. nov. isolated from streams, lakes and regoliths.</title>
        <authorList>
            <person name="Holochova P."/>
            <person name="Sedlacek I."/>
            <person name="Kralova S."/>
            <person name="Maslanova I."/>
            <person name="Busse H.-J."/>
            <person name="Stankova E."/>
            <person name="Vrbovska V."/>
            <person name="Kovarovic V."/>
            <person name="Bartak M."/>
            <person name="Svec P."/>
            <person name="Pantucek R."/>
        </authorList>
    </citation>
    <scope>NUCLEOTIDE SEQUENCE [LARGE SCALE GENOMIC DNA]</scope>
    <source>
        <strain evidence="1 2">CCM 8692</strain>
    </source>
</reference>
<comment type="caution">
    <text evidence="1">The sequence shown here is derived from an EMBL/GenBank/DDBJ whole genome shotgun (WGS) entry which is preliminary data.</text>
</comment>
<gene>
    <name evidence="1" type="ORF">F0185_28730</name>
</gene>
<proteinExistence type="predicted"/>
<evidence type="ECO:0000313" key="1">
    <source>
        <dbReference type="EMBL" id="NHZ37552.1"/>
    </source>
</evidence>
<dbReference type="InterPro" id="IPR007367">
    <property type="entry name" value="DUF433"/>
</dbReference>
<evidence type="ECO:0000313" key="2">
    <source>
        <dbReference type="Proteomes" id="UP000785613"/>
    </source>
</evidence>
<dbReference type="EMBL" id="VUYU01000030">
    <property type="protein sequence ID" value="NHZ37552.1"/>
    <property type="molecule type" value="Genomic_DNA"/>
</dbReference>
<accession>A0ABX0M052</accession>
<organism evidence="1 2">
    <name type="scientific">Massilia rubra</name>
    <dbReference type="NCBI Taxonomy" id="2607910"/>
    <lineage>
        <taxon>Bacteria</taxon>
        <taxon>Pseudomonadati</taxon>
        <taxon>Pseudomonadota</taxon>
        <taxon>Betaproteobacteria</taxon>
        <taxon>Burkholderiales</taxon>
        <taxon>Oxalobacteraceae</taxon>
        <taxon>Telluria group</taxon>
        <taxon>Massilia</taxon>
    </lineage>
</organism>
<dbReference type="InterPro" id="IPR009057">
    <property type="entry name" value="Homeodomain-like_sf"/>
</dbReference>
<protein>
    <submittedName>
        <fullName evidence="1">DUF433 domain-containing protein</fullName>
    </submittedName>
</protein>
<name>A0ABX0M052_9BURK</name>
<dbReference type="Pfam" id="PF04255">
    <property type="entry name" value="DUF433"/>
    <property type="match status" value="1"/>
</dbReference>
<dbReference type="RefSeq" id="WP_167230922.1">
    <property type="nucleotide sequence ID" value="NZ_VUYU01000030.1"/>
</dbReference>
<sequence length="201" mass="21934">MADTTVLTLREAAFVFGDSLKNISRTVDEHAGLAVTLTRGKRNVRVLRMPDLIYLQALNDVGHLLTPQGRRALHEALLSGRSANQVIVGGFSLPLAQLRNEVVRRLGTLNRLKNSVDGNPDDPLIKGTSVEVYRISALLDGGAEIDAVLRDYPGLTRAEVQLASDYARAIPKKGRPYPKISFKRAIVTLGLDALDELAVEE</sequence>
<keyword evidence="2" id="KW-1185">Reference proteome</keyword>
<dbReference type="Gene3D" id="1.10.10.10">
    <property type="entry name" value="Winged helix-like DNA-binding domain superfamily/Winged helix DNA-binding domain"/>
    <property type="match status" value="1"/>
</dbReference>
<dbReference type="Proteomes" id="UP000785613">
    <property type="component" value="Unassembled WGS sequence"/>
</dbReference>